<feature type="repeat" description="ARM" evidence="6">
    <location>
        <begin position="287"/>
        <end position="329"/>
    </location>
</feature>
<evidence type="ECO:0000256" key="7">
    <source>
        <dbReference type="SAM" id="MobiDB-lite"/>
    </source>
</evidence>
<dbReference type="GO" id="GO:0006606">
    <property type="term" value="P:protein import into nucleus"/>
    <property type="evidence" value="ECO:0007669"/>
    <property type="project" value="InterPro"/>
</dbReference>
<dbReference type="InParanoid" id="A0A673AJC6"/>
<gene>
    <name evidence="9" type="primary">kpna7</name>
</gene>
<dbReference type="Proteomes" id="UP000472271">
    <property type="component" value="Chromosome 1"/>
</dbReference>
<dbReference type="OrthoDB" id="29145at2759"/>
<keyword evidence="3" id="KW-0677">Repeat</keyword>
<sequence length="519" mass="57651">MPTKNVTDDRFSKFKNKGKDSAKRREKRIEVCVQLRKAQKDEEVCKRRNMSMSSVVDEEALSPEYISDEKVASLSIEDIIKEVKSSCRESQTRGCQAARKLLSQERNPPMKEIIDAGLLSCFVAFLGMDDEPSLQFEAAWALTNIASGTPWHTQQVVDHGAVQPFISLLTSPHLHIREQAVWALGNIAGDGPHYRDALIDCGVIPAILACITPETPVGYLRNITWTISNLCRNKNPFPPLSAVQQLLPCVTQLLHHSDQDILCDSCWAISYLTDGDNDRIDIVVKTGIVPRLVELMGHDELSVMTPALRSIGNMVSGSDLQTQMVIDAGVLAMLPRLMRHPKASVQKEAAWALSNIVAGPCKQIQQVITCGLLPLLVELLRTGDFKTQREAVWAVTNFTSGGTVEQVVQLVQSGALEAIIDLLQVKDAKVILVILEAINNMLLAAEKIRETEKLTLLIEEMGGLDRIEMLQNHSNEMVYQAAHNLIEKYFADDETEGPAVDATKDEFVFQTPVQKQFEF</sequence>
<feature type="domain" description="IBB" evidence="8">
    <location>
        <begin position="1"/>
        <end position="57"/>
    </location>
</feature>
<accession>A0A673AJC6</accession>
<feature type="repeat" description="ARM" evidence="6">
    <location>
        <begin position="371"/>
        <end position="399"/>
    </location>
</feature>
<evidence type="ECO:0000256" key="3">
    <source>
        <dbReference type="ARBA" id="ARBA00022737"/>
    </source>
</evidence>
<dbReference type="InterPro" id="IPR016024">
    <property type="entry name" value="ARM-type_fold"/>
</dbReference>
<dbReference type="Gene3D" id="1.20.5.690">
    <property type="entry name" value="Importin-alpha, importin-beta-binding domain"/>
    <property type="match status" value="1"/>
</dbReference>
<protein>
    <recommendedName>
        <fullName evidence="5">Importin subunit alpha</fullName>
    </recommendedName>
</protein>
<dbReference type="InterPro" id="IPR000225">
    <property type="entry name" value="Armadillo"/>
</dbReference>
<dbReference type="GO" id="GO:0005737">
    <property type="term" value="C:cytoplasm"/>
    <property type="evidence" value="ECO:0007669"/>
    <property type="project" value="InterPro"/>
</dbReference>
<dbReference type="InterPro" id="IPR002652">
    <property type="entry name" value="Importin-a_IBB"/>
</dbReference>
<dbReference type="InterPro" id="IPR011989">
    <property type="entry name" value="ARM-like"/>
</dbReference>
<feature type="region of interest" description="Disordered" evidence="7">
    <location>
        <begin position="1"/>
        <end position="26"/>
    </location>
</feature>
<dbReference type="InterPro" id="IPR036975">
    <property type="entry name" value="Importin-a_IBB_sf"/>
</dbReference>
<evidence type="ECO:0000256" key="1">
    <source>
        <dbReference type="ARBA" id="ARBA00010394"/>
    </source>
</evidence>
<dbReference type="GO" id="GO:0005634">
    <property type="term" value="C:nucleus"/>
    <property type="evidence" value="ECO:0007669"/>
    <property type="project" value="UniProtKB-ARBA"/>
</dbReference>
<keyword evidence="4 5" id="KW-0653">Protein transport</keyword>
<reference evidence="9" key="1">
    <citation type="submission" date="2019-06" db="EMBL/GenBank/DDBJ databases">
        <authorList>
            <consortium name="Wellcome Sanger Institute Data Sharing"/>
        </authorList>
    </citation>
    <scope>NUCLEOTIDE SEQUENCE [LARGE SCALE GENOMIC DNA]</scope>
</reference>
<evidence type="ECO:0000256" key="5">
    <source>
        <dbReference type="PIRNR" id="PIRNR005673"/>
    </source>
</evidence>
<dbReference type="PANTHER" id="PTHR23316">
    <property type="entry name" value="IMPORTIN ALPHA"/>
    <property type="match status" value="1"/>
</dbReference>
<dbReference type="AlphaFoldDB" id="A0A673AJC6"/>
<proteinExistence type="inferred from homology"/>
<evidence type="ECO:0000313" key="10">
    <source>
        <dbReference type="Proteomes" id="UP000472271"/>
    </source>
</evidence>
<dbReference type="PROSITE" id="PS50176">
    <property type="entry name" value="ARM_REPEAT"/>
    <property type="match status" value="3"/>
</dbReference>
<organism evidence="9 10">
    <name type="scientific">Sphaeramia orbicularis</name>
    <name type="common">orbiculate cardinalfish</name>
    <dbReference type="NCBI Taxonomy" id="375764"/>
    <lineage>
        <taxon>Eukaryota</taxon>
        <taxon>Metazoa</taxon>
        <taxon>Chordata</taxon>
        <taxon>Craniata</taxon>
        <taxon>Vertebrata</taxon>
        <taxon>Euteleostomi</taxon>
        <taxon>Actinopterygii</taxon>
        <taxon>Neopterygii</taxon>
        <taxon>Teleostei</taxon>
        <taxon>Neoteleostei</taxon>
        <taxon>Acanthomorphata</taxon>
        <taxon>Gobiaria</taxon>
        <taxon>Kurtiformes</taxon>
        <taxon>Apogonoidei</taxon>
        <taxon>Apogonidae</taxon>
        <taxon>Apogoninae</taxon>
        <taxon>Sphaeramia</taxon>
    </lineage>
</organism>
<dbReference type="PROSITE" id="PS51214">
    <property type="entry name" value="IBB"/>
    <property type="match status" value="1"/>
</dbReference>
<evidence type="ECO:0000256" key="2">
    <source>
        <dbReference type="ARBA" id="ARBA00022448"/>
    </source>
</evidence>
<evidence type="ECO:0000313" key="9">
    <source>
        <dbReference type="Ensembl" id="ENSSORP00005029451.1"/>
    </source>
</evidence>
<dbReference type="SUPFAM" id="SSF48371">
    <property type="entry name" value="ARM repeat"/>
    <property type="match status" value="1"/>
</dbReference>
<evidence type="ECO:0000256" key="6">
    <source>
        <dbReference type="PROSITE-ProRule" id="PRU00259"/>
    </source>
</evidence>
<dbReference type="Pfam" id="PF01749">
    <property type="entry name" value="IBB"/>
    <property type="match status" value="1"/>
</dbReference>
<keyword evidence="2 5" id="KW-0813">Transport</keyword>
<dbReference type="FunFam" id="1.25.10.10:FF:000009">
    <property type="entry name" value="Importin subunit alpha"/>
    <property type="match status" value="1"/>
</dbReference>
<dbReference type="GO" id="GO:0061608">
    <property type="term" value="F:nuclear import signal receptor activity"/>
    <property type="evidence" value="ECO:0007669"/>
    <property type="project" value="InterPro"/>
</dbReference>
<dbReference type="SMART" id="SM00185">
    <property type="entry name" value="ARM"/>
    <property type="match status" value="8"/>
</dbReference>
<name>A0A673AJC6_9TELE</name>
<comment type="similarity">
    <text evidence="1 5">Belongs to the importin alpha family.</text>
</comment>
<dbReference type="PIRSF" id="PIRSF005673">
    <property type="entry name" value="Importin_alpha"/>
    <property type="match status" value="1"/>
</dbReference>
<evidence type="ECO:0000259" key="8">
    <source>
        <dbReference type="PROSITE" id="PS51214"/>
    </source>
</evidence>
<dbReference type="Pfam" id="PF16186">
    <property type="entry name" value="Arm_3"/>
    <property type="match status" value="1"/>
</dbReference>
<feature type="repeat" description="ARM" evidence="6">
    <location>
        <begin position="160"/>
        <end position="188"/>
    </location>
</feature>
<dbReference type="InterPro" id="IPR032413">
    <property type="entry name" value="Arm_3"/>
</dbReference>
<dbReference type="Pfam" id="PF00514">
    <property type="entry name" value="Arm"/>
    <property type="match status" value="7"/>
</dbReference>
<evidence type="ECO:0000256" key="4">
    <source>
        <dbReference type="ARBA" id="ARBA00022927"/>
    </source>
</evidence>
<dbReference type="Ensembl" id="ENSSORT00005030284.1">
    <property type="protein sequence ID" value="ENSSORP00005029451.1"/>
    <property type="gene ID" value="ENSSORG00005013912.1"/>
</dbReference>
<dbReference type="Gene3D" id="1.25.10.10">
    <property type="entry name" value="Leucine-rich Repeat Variant"/>
    <property type="match status" value="1"/>
</dbReference>
<keyword evidence="10" id="KW-1185">Reference proteome</keyword>
<reference evidence="9" key="2">
    <citation type="submission" date="2025-08" db="UniProtKB">
        <authorList>
            <consortium name="Ensembl"/>
        </authorList>
    </citation>
    <scope>IDENTIFICATION</scope>
</reference>
<reference evidence="9" key="3">
    <citation type="submission" date="2025-09" db="UniProtKB">
        <authorList>
            <consortium name="Ensembl"/>
        </authorList>
    </citation>
    <scope>IDENTIFICATION</scope>
</reference>
<dbReference type="InterPro" id="IPR024931">
    <property type="entry name" value="Importin_alpha"/>
</dbReference>